<keyword evidence="9 12" id="KW-0862">Zinc</keyword>
<evidence type="ECO:0000256" key="8">
    <source>
        <dbReference type="ARBA" id="ARBA00022801"/>
    </source>
</evidence>
<dbReference type="SUPFAM" id="SSF54211">
    <property type="entry name" value="Ribosomal protein S5 domain 2-like"/>
    <property type="match status" value="2"/>
</dbReference>
<comment type="similarity">
    <text evidence="12">Belongs to the LpxC family.</text>
</comment>
<dbReference type="Gene3D" id="3.30.230.20">
    <property type="entry name" value="lpxc deacetylase, domain 1"/>
    <property type="match status" value="1"/>
</dbReference>
<accession>A0A977PZ94</accession>
<comment type="cofactor">
    <cofactor evidence="1 12">
        <name>Zn(2+)</name>
        <dbReference type="ChEBI" id="CHEBI:29105"/>
    </cofactor>
</comment>
<feature type="binding site" evidence="12">
    <location>
        <position position="76"/>
    </location>
    <ligand>
        <name>Zn(2+)</name>
        <dbReference type="ChEBI" id="CHEBI:29105"/>
    </ligand>
</feature>
<dbReference type="AlphaFoldDB" id="A0A977PZ94"/>
<protein>
    <recommendedName>
        <fullName evidence="4 12">UDP-3-O-acyl-N-acetylglucosamine deacetylase</fullName>
        <shortName evidence="12">UDP-3-O-acyl-GlcNAc deacetylase</shortName>
        <ecNumber evidence="4 12">3.5.1.108</ecNumber>
    </recommendedName>
    <alternativeName>
        <fullName evidence="12">UDP-3-O-[R-3-hydroxymyristoyl]-N-acetylglucosamine deacetylase</fullName>
    </alternativeName>
</protein>
<dbReference type="InterPro" id="IPR015870">
    <property type="entry name" value="UDP-acyl_N-AcGlcN_deAcase_N"/>
</dbReference>
<keyword evidence="8 12" id="KW-0378">Hydrolase</keyword>
<keyword evidence="7 12" id="KW-0479">Metal-binding</keyword>
<dbReference type="InterPro" id="IPR004463">
    <property type="entry name" value="UDP-acyl_GlcNac_deAcase"/>
</dbReference>
<dbReference type="Gene3D" id="3.30.1700.10">
    <property type="entry name" value="lpxc deacetylase, domain 2"/>
    <property type="match status" value="1"/>
</dbReference>
<keyword evidence="6 12" id="KW-0441">Lipid A biosynthesis</keyword>
<dbReference type="NCBIfam" id="TIGR00325">
    <property type="entry name" value="lpxC"/>
    <property type="match status" value="1"/>
</dbReference>
<sequence>MPRTLKASFAIAGVGLHSGITTQVRVLPSQTGQGRYFVRVDLPDRPRIPASLGIVREAMLSTELGESPATVRTVEHLLAALVASGVDEACIEIDGSEVPLLDGSAQVWVEAIAEVGVTSLAMDDPSRSVIHEPIWYQEGDAFVAALPCSELRFSYGVDYPYAIIGRQWFTWLPDLEPFATAIAPARTFGFADQIEQLQQAGLIKGGSLENALVCDQEKWLNPPLRFVDEPVRHKLLDLIGDLSLLGNIPQAHFLAYKASHKLHTQLAKRVAEQLGLFSA</sequence>
<dbReference type="Proteomes" id="UP001065613">
    <property type="component" value="Chromosome"/>
</dbReference>
<dbReference type="PANTHER" id="PTHR33694">
    <property type="entry name" value="UDP-3-O-ACYL-N-ACETYLGLUCOSAMINE DEACETYLASE 1, MITOCHONDRIAL-RELATED"/>
    <property type="match status" value="1"/>
</dbReference>
<comment type="function">
    <text evidence="2 12">Catalyzes the hydrolysis of UDP-3-O-myristoyl-N-acetylglucosamine to form UDP-3-O-myristoylglucosamine and acetate, the committed step in lipid A biosynthesis.</text>
</comment>
<dbReference type="EC" id="3.5.1.108" evidence="4 12"/>
<dbReference type="GO" id="GO:0016020">
    <property type="term" value="C:membrane"/>
    <property type="evidence" value="ECO:0007669"/>
    <property type="project" value="GOC"/>
</dbReference>
<dbReference type="GO" id="GO:0009245">
    <property type="term" value="P:lipid A biosynthetic process"/>
    <property type="evidence" value="ECO:0007669"/>
    <property type="project" value="UniProtKB-UniRule"/>
</dbReference>
<dbReference type="GO" id="GO:0103117">
    <property type="term" value="F:UDP-3-O-acyl-N-acetylglucosamine deacetylase activity"/>
    <property type="evidence" value="ECO:0007669"/>
    <property type="project" value="UniProtKB-UniRule"/>
</dbReference>
<evidence type="ECO:0000256" key="12">
    <source>
        <dbReference type="HAMAP-Rule" id="MF_00388"/>
    </source>
</evidence>
<feature type="binding site" evidence="12">
    <location>
        <position position="233"/>
    </location>
    <ligand>
        <name>Zn(2+)</name>
        <dbReference type="ChEBI" id="CHEBI:29105"/>
    </ligand>
</feature>
<dbReference type="InterPro" id="IPR011334">
    <property type="entry name" value="UDP-acyl_GlcNac_deAcase_C"/>
</dbReference>
<feature type="active site" description="Proton donor" evidence="12">
    <location>
        <position position="260"/>
    </location>
</feature>
<dbReference type="GO" id="GO:0046872">
    <property type="term" value="F:metal ion binding"/>
    <property type="evidence" value="ECO:0007669"/>
    <property type="project" value="UniProtKB-KW"/>
</dbReference>
<comment type="pathway">
    <text evidence="3 12">Glycolipid biosynthesis; lipid IV(A) biosynthesis; lipid IV(A) from (3R)-3-hydroxytetradecanoyl-[acyl-carrier-protein] and UDP-N-acetyl-alpha-D-glucosamine: step 2/6.</text>
</comment>
<name>A0A977PZ94_9CYAN</name>
<dbReference type="Pfam" id="PF03331">
    <property type="entry name" value="LpxC"/>
    <property type="match status" value="1"/>
</dbReference>
<evidence type="ECO:0000256" key="1">
    <source>
        <dbReference type="ARBA" id="ARBA00001947"/>
    </source>
</evidence>
<gene>
    <name evidence="12 13" type="primary">lpxC</name>
    <name evidence="13" type="ORF">KA717_11605</name>
</gene>
<dbReference type="HAMAP" id="MF_00388">
    <property type="entry name" value="LpxC"/>
    <property type="match status" value="1"/>
</dbReference>
<dbReference type="KEGG" id="wna:KA717_11605"/>
<evidence type="ECO:0000256" key="3">
    <source>
        <dbReference type="ARBA" id="ARBA00005002"/>
    </source>
</evidence>
<evidence type="ECO:0000256" key="6">
    <source>
        <dbReference type="ARBA" id="ARBA00022556"/>
    </source>
</evidence>
<dbReference type="EMBL" id="CP073041">
    <property type="protein sequence ID" value="UXE63235.1"/>
    <property type="molecule type" value="Genomic_DNA"/>
</dbReference>
<keyword evidence="5 12" id="KW-0444">Lipid biosynthesis</keyword>
<evidence type="ECO:0000256" key="5">
    <source>
        <dbReference type="ARBA" id="ARBA00022516"/>
    </source>
</evidence>
<organism evidence="13">
    <name type="scientific">Woronichinia naegeliana WA131</name>
    <dbReference type="NCBI Taxonomy" id="2824559"/>
    <lineage>
        <taxon>Bacteria</taxon>
        <taxon>Bacillati</taxon>
        <taxon>Cyanobacteriota</taxon>
        <taxon>Cyanophyceae</taxon>
        <taxon>Synechococcales</taxon>
        <taxon>Coelosphaeriaceae</taxon>
        <taxon>Woronichinia</taxon>
    </lineage>
</organism>
<reference evidence="13" key="1">
    <citation type="submission" date="2021-04" db="EMBL/GenBank/DDBJ databases">
        <title>Genome sequence of Woronichinia naegeliana from Washington state freshwater lake bloom.</title>
        <authorList>
            <person name="Dreher T.W."/>
        </authorList>
    </citation>
    <scope>NUCLEOTIDE SEQUENCE</scope>
    <source>
        <strain evidence="13">WA131</strain>
    </source>
</reference>
<keyword evidence="10 12" id="KW-0443">Lipid metabolism</keyword>
<evidence type="ECO:0000313" key="13">
    <source>
        <dbReference type="EMBL" id="UXE63235.1"/>
    </source>
</evidence>
<evidence type="ECO:0000256" key="4">
    <source>
        <dbReference type="ARBA" id="ARBA00012745"/>
    </source>
</evidence>
<evidence type="ECO:0000256" key="7">
    <source>
        <dbReference type="ARBA" id="ARBA00022723"/>
    </source>
</evidence>
<dbReference type="PANTHER" id="PTHR33694:SF1">
    <property type="entry name" value="UDP-3-O-ACYL-N-ACETYLGLUCOSAMINE DEACETYLASE 1, MITOCHONDRIAL-RELATED"/>
    <property type="match status" value="1"/>
</dbReference>
<dbReference type="InterPro" id="IPR020568">
    <property type="entry name" value="Ribosomal_Su5_D2-typ_SF"/>
</dbReference>
<feature type="binding site" evidence="12">
    <location>
        <position position="237"/>
    </location>
    <ligand>
        <name>Zn(2+)</name>
        <dbReference type="ChEBI" id="CHEBI:29105"/>
    </ligand>
</feature>
<evidence type="ECO:0000256" key="11">
    <source>
        <dbReference type="ARBA" id="ARBA00024535"/>
    </source>
</evidence>
<evidence type="ECO:0000256" key="9">
    <source>
        <dbReference type="ARBA" id="ARBA00022833"/>
    </source>
</evidence>
<evidence type="ECO:0000256" key="10">
    <source>
        <dbReference type="ARBA" id="ARBA00023098"/>
    </source>
</evidence>
<proteinExistence type="inferred from homology"/>
<comment type="catalytic activity">
    <reaction evidence="11 12">
        <text>a UDP-3-O-[(3R)-3-hydroxyacyl]-N-acetyl-alpha-D-glucosamine + H2O = a UDP-3-O-[(3R)-3-hydroxyacyl]-alpha-D-glucosamine + acetate</text>
        <dbReference type="Rhea" id="RHEA:67816"/>
        <dbReference type="ChEBI" id="CHEBI:15377"/>
        <dbReference type="ChEBI" id="CHEBI:30089"/>
        <dbReference type="ChEBI" id="CHEBI:137740"/>
        <dbReference type="ChEBI" id="CHEBI:173225"/>
        <dbReference type="EC" id="3.5.1.108"/>
    </reaction>
</comment>
<evidence type="ECO:0000256" key="2">
    <source>
        <dbReference type="ARBA" id="ARBA00002923"/>
    </source>
</evidence>